<evidence type="ECO:0000256" key="5">
    <source>
        <dbReference type="ARBA" id="ARBA00013189"/>
    </source>
</evidence>
<reference evidence="12" key="1">
    <citation type="journal article" date="2014" name="Genome Announc.">
        <title>Draft Genome Sequence of Pseudomonas moraviensis R28-S.</title>
        <authorList>
            <person name="Hunter S.S."/>
            <person name="Yano H."/>
            <person name="Loftie-Eaton W."/>
            <person name="Hughes J."/>
            <person name="De Gelder L."/>
            <person name="Stragier P."/>
            <person name="De Vos P."/>
            <person name="Settles M.L."/>
            <person name="Top E.M."/>
        </authorList>
    </citation>
    <scope>NUCLEOTIDE SEQUENCE [LARGE SCALE GENOMIC DNA]</scope>
    <source>
        <strain evidence="12">R28-S</strain>
    </source>
</reference>
<dbReference type="GO" id="GO:0005829">
    <property type="term" value="C:cytosol"/>
    <property type="evidence" value="ECO:0007669"/>
    <property type="project" value="TreeGrafter"/>
</dbReference>
<dbReference type="Gene3D" id="3.90.25.10">
    <property type="entry name" value="UDP-galactose 4-epimerase, domain 1"/>
    <property type="match status" value="1"/>
</dbReference>
<keyword evidence="7 10" id="KW-0520">NAD</keyword>
<evidence type="ECO:0000313" key="12">
    <source>
        <dbReference type="EMBL" id="ETF09701.1"/>
    </source>
</evidence>
<evidence type="ECO:0000256" key="3">
    <source>
        <dbReference type="ARBA" id="ARBA00004947"/>
    </source>
</evidence>
<evidence type="ECO:0000256" key="4">
    <source>
        <dbReference type="ARBA" id="ARBA00007637"/>
    </source>
</evidence>
<evidence type="ECO:0000259" key="11">
    <source>
        <dbReference type="Pfam" id="PF01370"/>
    </source>
</evidence>
<comment type="subunit">
    <text evidence="10">Homodimer.</text>
</comment>
<dbReference type="NCBIfam" id="NF007956">
    <property type="entry name" value="PRK10675.1"/>
    <property type="match status" value="1"/>
</dbReference>
<name>V8RC69_9PSED</name>
<comment type="caution">
    <text evidence="12">The sequence shown here is derived from an EMBL/GenBank/DDBJ whole genome shotgun (WGS) entry which is preliminary data.</text>
</comment>
<dbReference type="Proteomes" id="UP000024771">
    <property type="component" value="Chromosome"/>
</dbReference>
<organism evidence="12">
    <name type="scientific">Pseudomonas moraviensis R28-S</name>
    <dbReference type="NCBI Taxonomy" id="1395516"/>
    <lineage>
        <taxon>Bacteria</taxon>
        <taxon>Pseudomonadati</taxon>
        <taxon>Pseudomonadota</taxon>
        <taxon>Gammaproteobacteria</taxon>
        <taxon>Pseudomonadales</taxon>
        <taxon>Pseudomonadaceae</taxon>
        <taxon>Pseudomonas</taxon>
    </lineage>
</organism>
<dbReference type="eggNOG" id="COG1087">
    <property type="taxonomic scope" value="Bacteria"/>
</dbReference>
<keyword evidence="9 10" id="KW-0413">Isomerase</keyword>
<dbReference type="EC" id="5.1.3.2" evidence="5 10"/>
<dbReference type="PANTHER" id="PTHR43725">
    <property type="entry name" value="UDP-GLUCOSE 4-EPIMERASE"/>
    <property type="match status" value="1"/>
</dbReference>
<dbReference type="UniPathway" id="UPA00214"/>
<gene>
    <name evidence="12" type="ORF">PMO01_12255</name>
</gene>
<dbReference type="Pfam" id="PF01370">
    <property type="entry name" value="Epimerase"/>
    <property type="match status" value="1"/>
</dbReference>
<comment type="pathway">
    <text evidence="3 10">Carbohydrate metabolism; galactose metabolism.</text>
</comment>
<dbReference type="HOGENOM" id="CLU_007383_1_10_6"/>
<evidence type="ECO:0000256" key="7">
    <source>
        <dbReference type="ARBA" id="ARBA00023027"/>
    </source>
</evidence>
<dbReference type="GO" id="GO:0006012">
    <property type="term" value="P:galactose metabolic process"/>
    <property type="evidence" value="ECO:0007669"/>
    <property type="project" value="UniProtKB-UniPathway"/>
</dbReference>
<dbReference type="PANTHER" id="PTHR43725:SF47">
    <property type="entry name" value="UDP-GLUCOSE 4-EPIMERASE"/>
    <property type="match status" value="1"/>
</dbReference>
<evidence type="ECO:0000256" key="8">
    <source>
        <dbReference type="ARBA" id="ARBA00023144"/>
    </source>
</evidence>
<proteinExistence type="inferred from homology"/>
<evidence type="ECO:0000256" key="2">
    <source>
        <dbReference type="ARBA" id="ARBA00001911"/>
    </source>
</evidence>
<comment type="similarity">
    <text evidence="4 10">Belongs to the NAD(P)-dependent epimerase/dehydratase family.</text>
</comment>
<evidence type="ECO:0000256" key="6">
    <source>
        <dbReference type="ARBA" id="ARBA00018569"/>
    </source>
</evidence>
<dbReference type="InterPro" id="IPR001509">
    <property type="entry name" value="Epimerase_deHydtase"/>
</dbReference>
<dbReference type="InterPro" id="IPR005886">
    <property type="entry name" value="UDP_G4E"/>
</dbReference>
<sequence length="392" mass="42867">MNCTYRLANKVELADQSSPYRPEQPWFLPPHRRIETIYGAIADGVTCEGGRMILITGGAGYIGAHVALQWLGNGEDVVILDNLCNSQRAAIERISMLAGKRPEFIQGDVRNRRLLDNLLHDYPIDAVVHCAGLKAVGESVREPLRYFDTNVGGSLTLCQAMAQAGVFHLVFSSSATVYGDCATLPINENCATGQPTNPYGMSKLMSENIMKSVASSDPRWSIGLLRYFNPIGAHPSGLLGEAPTSTPNNLLPYLLEVASGQRAQLSVFGNDYPTPDGTGIRDYLHVVDLALGHVCALDALRDRHGVSIWNLGTGRGYSVLEVVSAFEQVTGIKIPLRIEARRPGDIARCWADPQKALEELGWQASRSLHSMLADAWRWQCNQLGQVDVRQAN</sequence>
<dbReference type="GO" id="GO:0003978">
    <property type="term" value="F:UDP-glucose 4-epimerase activity"/>
    <property type="evidence" value="ECO:0007669"/>
    <property type="project" value="UniProtKB-UniRule"/>
</dbReference>
<dbReference type="NCBIfam" id="TIGR01179">
    <property type="entry name" value="galE"/>
    <property type="match status" value="1"/>
</dbReference>
<protein>
    <recommendedName>
        <fullName evidence="6 10">UDP-glucose 4-epimerase</fullName>
        <ecNumber evidence="5 10">5.1.3.2</ecNumber>
    </recommendedName>
</protein>
<dbReference type="AlphaFoldDB" id="V8RC69"/>
<comment type="cofactor">
    <cofactor evidence="2 10">
        <name>NAD(+)</name>
        <dbReference type="ChEBI" id="CHEBI:57540"/>
    </cofactor>
</comment>
<dbReference type="PATRIC" id="fig|1395516.4.peg.2493"/>
<keyword evidence="10" id="KW-0119">Carbohydrate metabolism</keyword>
<dbReference type="EMBL" id="AYMZ01000003">
    <property type="protein sequence ID" value="ETF09701.1"/>
    <property type="molecule type" value="Genomic_DNA"/>
</dbReference>
<evidence type="ECO:0000256" key="9">
    <source>
        <dbReference type="ARBA" id="ARBA00023235"/>
    </source>
</evidence>
<dbReference type="Gene3D" id="3.40.50.720">
    <property type="entry name" value="NAD(P)-binding Rossmann-like Domain"/>
    <property type="match status" value="1"/>
</dbReference>
<dbReference type="CDD" id="cd05247">
    <property type="entry name" value="UDP_G4E_1_SDR_e"/>
    <property type="match status" value="1"/>
</dbReference>
<evidence type="ECO:0000256" key="10">
    <source>
        <dbReference type="RuleBase" id="RU366046"/>
    </source>
</evidence>
<feature type="domain" description="NAD-dependent epimerase/dehydratase" evidence="11">
    <location>
        <begin position="53"/>
        <end position="312"/>
    </location>
</feature>
<dbReference type="SUPFAM" id="SSF51735">
    <property type="entry name" value="NAD(P)-binding Rossmann-fold domains"/>
    <property type="match status" value="1"/>
</dbReference>
<accession>V8RC69</accession>
<evidence type="ECO:0000256" key="1">
    <source>
        <dbReference type="ARBA" id="ARBA00000083"/>
    </source>
</evidence>
<dbReference type="InterPro" id="IPR036291">
    <property type="entry name" value="NAD(P)-bd_dom_sf"/>
</dbReference>
<keyword evidence="8" id="KW-0299">Galactose metabolism</keyword>
<comment type="catalytic activity">
    <reaction evidence="1 10">
        <text>UDP-alpha-D-glucose = UDP-alpha-D-galactose</text>
        <dbReference type="Rhea" id="RHEA:22168"/>
        <dbReference type="ChEBI" id="CHEBI:58885"/>
        <dbReference type="ChEBI" id="CHEBI:66914"/>
        <dbReference type="EC" id="5.1.3.2"/>
    </reaction>
</comment>